<name>A0ABX9FTC4_9BURK</name>
<protein>
    <submittedName>
        <fullName evidence="2">Uncharacterized protein</fullName>
    </submittedName>
</protein>
<feature type="transmembrane region" description="Helical" evidence="1">
    <location>
        <begin position="12"/>
        <end position="31"/>
    </location>
</feature>
<keyword evidence="1" id="KW-0472">Membrane</keyword>
<dbReference type="GeneID" id="99734559"/>
<dbReference type="EMBL" id="QNRM01000033">
    <property type="protein sequence ID" value="RBP09774.1"/>
    <property type="molecule type" value="Genomic_DNA"/>
</dbReference>
<proteinExistence type="predicted"/>
<accession>A0ABX9FTC4</accession>
<evidence type="ECO:0000313" key="3">
    <source>
        <dbReference type="Proteomes" id="UP000252124"/>
    </source>
</evidence>
<keyword evidence="3" id="KW-1185">Reference proteome</keyword>
<gene>
    <name evidence="2" type="ORF">DFP87_1333</name>
</gene>
<dbReference type="RefSeq" id="WP_158218703.1">
    <property type="nucleotide sequence ID" value="NZ_CADIJU010000043.1"/>
</dbReference>
<evidence type="ECO:0000256" key="1">
    <source>
        <dbReference type="SAM" id="Phobius"/>
    </source>
</evidence>
<keyword evidence="1" id="KW-1133">Transmembrane helix</keyword>
<organism evidence="2 3">
    <name type="scientific">Achromobacter marplatensis</name>
    <dbReference type="NCBI Taxonomy" id="470868"/>
    <lineage>
        <taxon>Bacteria</taxon>
        <taxon>Pseudomonadati</taxon>
        <taxon>Pseudomonadota</taxon>
        <taxon>Betaproteobacteria</taxon>
        <taxon>Burkholderiales</taxon>
        <taxon>Alcaligenaceae</taxon>
        <taxon>Achromobacter</taxon>
    </lineage>
</organism>
<evidence type="ECO:0000313" key="2">
    <source>
        <dbReference type="EMBL" id="RBP09774.1"/>
    </source>
</evidence>
<comment type="caution">
    <text evidence="2">The sequence shown here is derived from an EMBL/GenBank/DDBJ whole genome shotgun (WGS) entry which is preliminary data.</text>
</comment>
<reference evidence="2 3" key="1">
    <citation type="submission" date="2018-06" db="EMBL/GenBank/DDBJ databases">
        <title>Genomic Encyclopedia of Type Strains, Phase III (KMG-III): the genomes of soil and plant-associated and newly described type strains.</title>
        <authorList>
            <person name="Whitman W."/>
        </authorList>
    </citation>
    <scope>NUCLEOTIDE SEQUENCE [LARGE SCALE GENOMIC DNA]</scope>
    <source>
        <strain evidence="2 3">CECT 7342</strain>
    </source>
</reference>
<keyword evidence="1" id="KW-0812">Transmembrane</keyword>
<sequence length="56" mass="6073">MIRLLRKLLQTDAHTAVGIFSIICAIVGVLGSQQQADQASNERWAKDGGTKYAAKE</sequence>
<dbReference type="Proteomes" id="UP000252124">
    <property type="component" value="Unassembled WGS sequence"/>
</dbReference>